<dbReference type="GO" id="GO:0006644">
    <property type="term" value="P:phospholipid metabolic process"/>
    <property type="evidence" value="ECO:0007669"/>
    <property type="project" value="InterPro"/>
</dbReference>
<dbReference type="Gene3D" id="1.20.90.10">
    <property type="entry name" value="Phospholipase A2 domain"/>
    <property type="match status" value="1"/>
</dbReference>
<evidence type="ECO:0000313" key="3">
    <source>
        <dbReference type="Proteomes" id="UP000030746"/>
    </source>
</evidence>
<dbReference type="OMA" id="HMLATCT"/>
<organism evidence="2 3">
    <name type="scientific">Lottia gigantea</name>
    <name type="common">Giant owl limpet</name>
    <dbReference type="NCBI Taxonomy" id="225164"/>
    <lineage>
        <taxon>Eukaryota</taxon>
        <taxon>Metazoa</taxon>
        <taxon>Spiralia</taxon>
        <taxon>Lophotrochozoa</taxon>
        <taxon>Mollusca</taxon>
        <taxon>Gastropoda</taxon>
        <taxon>Patellogastropoda</taxon>
        <taxon>Lottioidea</taxon>
        <taxon>Lottiidae</taxon>
        <taxon>Lottia</taxon>
    </lineage>
</organism>
<evidence type="ECO:0000256" key="1">
    <source>
        <dbReference type="SAM" id="SignalP"/>
    </source>
</evidence>
<accession>V4AV44</accession>
<dbReference type="GeneID" id="20235787"/>
<dbReference type="PANTHER" id="PTHR37687">
    <property type="entry name" value="AGAP006772-PA"/>
    <property type="match status" value="1"/>
</dbReference>
<dbReference type="OrthoDB" id="6107744at2759"/>
<reference evidence="2 3" key="1">
    <citation type="journal article" date="2013" name="Nature">
        <title>Insights into bilaterian evolution from three spiralian genomes.</title>
        <authorList>
            <person name="Simakov O."/>
            <person name="Marletaz F."/>
            <person name="Cho S.J."/>
            <person name="Edsinger-Gonzales E."/>
            <person name="Havlak P."/>
            <person name="Hellsten U."/>
            <person name="Kuo D.H."/>
            <person name="Larsson T."/>
            <person name="Lv J."/>
            <person name="Arendt D."/>
            <person name="Savage R."/>
            <person name="Osoegawa K."/>
            <person name="de Jong P."/>
            <person name="Grimwood J."/>
            <person name="Chapman J.A."/>
            <person name="Shapiro H."/>
            <person name="Aerts A."/>
            <person name="Otillar R.P."/>
            <person name="Terry A.Y."/>
            <person name="Boore J.L."/>
            <person name="Grigoriev I.V."/>
            <person name="Lindberg D.R."/>
            <person name="Seaver E.C."/>
            <person name="Weisblat D.A."/>
            <person name="Putnam N.H."/>
            <person name="Rokhsar D.S."/>
        </authorList>
    </citation>
    <scope>NUCLEOTIDE SEQUENCE [LARGE SCALE GENOMIC DNA]</scope>
</reference>
<dbReference type="InterPro" id="IPR038875">
    <property type="entry name" value="PLA2_conodipine-like"/>
</dbReference>
<dbReference type="SUPFAM" id="SSF48619">
    <property type="entry name" value="Phospholipase A2, PLA2"/>
    <property type="match status" value="1"/>
</dbReference>
<dbReference type="GO" id="GO:0050482">
    <property type="term" value="P:arachidonate secretion"/>
    <property type="evidence" value="ECO:0007669"/>
    <property type="project" value="InterPro"/>
</dbReference>
<dbReference type="Proteomes" id="UP000030746">
    <property type="component" value="Unassembled WGS sequence"/>
</dbReference>
<keyword evidence="3" id="KW-1185">Reference proteome</keyword>
<proteinExistence type="predicted"/>
<name>V4AV44_LOTGI</name>
<dbReference type="KEGG" id="lgi:LOTGIDRAFT_152798"/>
<dbReference type="InterPro" id="IPR036444">
    <property type="entry name" value="PLipase_A2_dom_sf"/>
</dbReference>
<dbReference type="HOGENOM" id="CLU_125648_0_0_1"/>
<dbReference type="GO" id="GO:0004623">
    <property type="term" value="F:phospholipase A2 activity"/>
    <property type="evidence" value="ECO:0007669"/>
    <property type="project" value="InterPro"/>
</dbReference>
<sequence length="138" mass="15610">METYKITPQVVFMVMLWINTVFGMPDNCANSTASVENCHMTQGIDQVYIEGFAPACTKHDVCYRCGARFHKDREKCDLIFLDELSAICKTLNGTTYNVAACDGVAGTFYSLIYMSGNFTYYETPLHFCKDFWVAVCLN</sequence>
<dbReference type="PANTHER" id="PTHR37687:SF1">
    <property type="entry name" value="AGAP006772-PA"/>
    <property type="match status" value="1"/>
</dbReference>
<dbReference type="EMBL" id="KB201304">
    <property type="protein sequence ID" value="ESO97706.1"/>
    <property type="molecule type" value="Genomic_DNA"/>
</dbReference>
<feature type="signal peptide" evidence="1">
    <location>
        <begin position="1"/>
        <end position="23"/>
    </location>
</feature>
<feature type="chain" id="PRO_5004717526" description="Conodipine-M alpha chain" evidence="1">
    <location>
        <begin position="24"/>
        <end position="138"/>
    </location>
</feature>
<dbReference type="AlphaFoldDB" id="V4AV44"/>
<dbReference type="CTD" id="20235787"/>
<protein>
    <recommendedName>
        <fullName evidence="4">Conodipine-M alpha chain</fullName>
    </recommendedName>
</protein>
<evidence type="ECO:0000313" key="2">
    <source>
        <dbReference type="EMBL" id="ESO97706.1"/>
    </source>
</evidence>
<evidence type="ECO:0008006" key="4">
    <source>
        <dbReference type="Google" id="ProtNLM"/>
    </source>
</evidence>
<gene>
    <name evidence="2" type="ORF">LOTGIDRAFT_152798</name>
</gene>
<dbReference type="RefSeq" id="XP_009051559.1">
    <property type="nucleotide sequence ID" value="XM_009053311.1"/>
</dbReference>
<keyword evidence="1" id="KW-0732">Signal</keyword>